<protein>
    <recommendedName>
        <fullName evidence="3">Chloramphenicol resistance protein</fullName>
    </recommendedName>
</protein>
<comment type="caution">
    <text evidence="1">The sequence shown here is derived from an EMBL/GenBank/DDBJ whole genome shotgun (WGS) entry which is preliminary data.</text>
</comment>
<evidence type="ECO:0008006" key="3">
    <source>
        <dbReference type="Google" id="ProtNLM"/>
    </source>
</evidence>
<keyword evidence="2" id="KW-1185">Reference proteome</keyword>
<proteinExistence type="predicted"/>
<dbReference type="RefSeq" id="WP_002599757.1">
    <property type="nucleotide sequence ID" value="NZ_KB850960.1"/>
</dbReference>
<dbReference type="AlphaFoldDB" id="N9W7B7"/>
<dbReference type="Proteomes" id="UP000013097">
    <property type="component" value="Unassembled WGS sequence"/>
</dbReference>
<reference evidence="1 2" key="1">
    <citation type="submission" date="2013-01" db="EMBL/GenBank/DDBJ databases">
        <title>The Genome Sequence of Clostridium colicanis 209318.</title>
        <authorList>
            <consortium name="The Broad Institute Genome Sequencing Platform"/>
            <person name="Earl A."/>
            <person name="Ward D."/>
            <person name="Feldgarden M."/>
            <person name="Gevers D."/>
            <person name="Courvalin P."/>
            <person name="Lambert T."/>
            <person name="Walker B."/>
            <person name="Young S.K."/>
            <person name="Zeng Q."/>
            <person name="Gargeya S."/>
            <person name="Fitzgerald M."/>
            <person name="Haas B."/>
            <person name="Abouelleil A."/>
            <person name="Alvarado L."/>
            <person name="Arachchi H.M."/>
            <person name="Berlin A.M."/>
            <person name="Chapman S.B."/>
            <person name="Dewar J."/>
            <person name="Goldberg J."/>
            <person name="Griggs A."/>
            <person name="Gujja S."/>
            <person name="Hansen M."/>
            <person name="Howarth C."/>
            <person name="Imamovic A."/>
            <person name="Larimer J."/>
            <person name="McCowan C."/>
            <person name="Murphy C."/>
            <person name="Neiman D."/>
            <person name="Pearson M."/>
            <person name="Priest M."/>
            <person name="Roberts A."/>
            <person name="Saif S."/>
            <person name="Shea T."/>
            <person name="Sisk P."/>
            <person name="Sykes S."/>
            <person name="Wortman J."/>
            <person name="Nusbaum C."/>
            <person name="Birren B."/>
        </authorList>
    </citation>
    <scope>NUCLEOTIDE SEQUENCE [LARGE SCALE GENOMIC DNA]</scope>
    <source>
        <strain evidence="1 2">209318</strain>
    </source>
</reference>
<evidence type="ECO:0000313" key="1">
    <source>
        <dbReference type="EMBL" id="ENY98759.1"/>
    </source>
</evidence>
<dbReference type="HOGENOM" id="CLU_144705_0_0_9"/>
<dbReference type="EMBL" id="AGYT01000026">
    <property type="protein sequence ID" value="ENY98759.1"/>
    <property type="molecule type" value="Genomic_DNA"/>
</dbReference>
<name>N9W7B7_9CLOT</name>
<sequence>MIIDSIRDYIKQCPSLEKFNGAVRVNVNYLDDNSTTYSLEEVPSNPLIKTYLDGSSINKFDFVFCSREPYGSDVLQNIDNSGFYEEFSDWIYENNLKRNFPNLGENLEVLEIKTTSTGYAIQVDEDTGRYQISLSIKYFKKRK</sequence>
<dbReference type="PATRIC" id="fig|999411.4.peg.3230"/>
<gene>
    <name evidence="1" type="ORF">HMPREF1092_03317</name>
</gene>
<evidence type="ECO:0000313" key="2">
    <source>
        <dbReference type="Proteomes" id="UP000013097"/>
    </source>
</evidence>
<dbReference type="eggNOG" id="ENOG5032TS2">
    <property type="taxonomic scope" value="Bacteria"/>
</dbReference>
<accession>N9W7B7</accession>
<organism evidence="1 2">
    <name type="scientific">Clostridium thermobutyricum</name>
    <dbReference type="NCBI Taxonomy" id="29372"/>
    <lineage>
        <taxon>Bacteria</taxon>
        <taxon>Bacillati</taxon>
        <taxon>Bacillota</taxon>
        <taxon>Clostridia</taxon>
        <taxon>Eubacteriales</taxon>
        <taxon>Clostridiaceae</taxon>
        <taxon>Clostridium</taxon>
    </lineage>
</organism>